<dbReference type="InterPro" id="IPR036271">
    <property type="entry name" value="Tet_transcr_reg_TetR-rel_C_sf"/>
</dbReference>
<dbReference type="Gene3D" id="1.10.10.60">
    <property type="entry name" value="Homeodomain-like"/>
    <property type="match status" value="1"/>
</dbReference>
<dbReference type="Pfam" id="PF16859">
    <property type="entry name" value="TetR_C_11"/>
    <property type="match status" value="1"/>
</dbReference>
<dbReference type="RefSeq" id="WP_308482576.1">
    <property type="nucleotide sequence ID" value="NZ_OY726397.1"/>
</dbReference>
<dbReference type="Gene3D" id="1.10.357.10">
    <property type="entry name" value="Tetracycline Repressor, domain 2"/>
    <property type="match status" value="1"/>
</dbReference>
<dbReference type="EMBL" id="OY726397">
    <property type="protein sequence ID" value="CAJ1503464.1"/>
    <property type="molecule type" value="Genomic_DNA"/>
</dbReference>
<dbReference type="SUPFAM" id="SSF48498">
    <property type="entry name" value="Tetracyclin repressor-like, C-terminal domain"/>
    <property type="match status" value="1"/>
</dbReference>
<evidence type="ECO:0000256" key="1">
    <source>
        <dbReference type="ARBA" id="ARBA00023015"/>
    </source>
</evidence>
<keyword evidence="3" id="KW-0804">Transcription</keyword>
<gene>
    <name evidence="6" type="ORF">MU0053_002442</name>
</gene>
<evidence type="ECO:0000256" key="3">
    <source>
        <dbReference type="ARBA" id="ARBA00023163"/>
    </source>
</evidence>
<name>A0ABM9LRG9_9MYCO</name>
<organism evidence="6 7">
    <name type="scientific">[Mycobacterium] burgundiense</name>
    <dbReference type="NCBI Taxonomy" id="3064286"/>
    <lineage>
        <taxon>Bacteria</taxon>
        <taxon>Bacillati</taxon>
        <taxon>Actinomycetota</taxon>
        <taxon>Actinomycetes</taxon>
        <taxon>Mycobacteriales</taxon>
        <taxon>Mycobacteriaceae</taxon>
        <taxon>Mycolicibacterium</taxon>
    </lineage>
</organism>
<proteinExistence type="predicted"/>
<evidence type="ECO:0000256" key="2">
    <source>
        <dbReference type="ARBA" id="ARBA00023125"/>
    </source>
</evidence>
<evidence type="ECO:0000313" key="7">
    <source>
        <dbReference type="Proteomes" id="UP001190465"/>
    </source>
</evidence>
<dbReference type="SUPFAM" id="SSF46689">
    <property type="entry name" value="Homeodomain-like"/>
    <property type="match status" value="1"/>
</dbReference>
<sequence length="181" mass="19809">MAARRSVEDGIAESTLYLLRTRGPRSVTVEAVATHSGIAKTTIYRRHRDRREMLAAAMARLASPAPIELHADAPARLRWVIRHAIETVDGGIGFGGLASLLTEEDPEFSTLFRQVLVDQRAKLAVVIEAGKADGSMRADIDTETLIDAVVGTYAAERARTGELGAGWQQRLFELFWPAVRA</sequence>
<dbReference type="InterPro" id="IPR009057">
    <property type="entry name" value="Homeodomain-like_sf"/>
</dbReference>
<keyword evidence="2 4" id="KW-0238">DNA-binding</keyword>
<dbReference type="InterPro" id="IPR011075">
    <property type="entry name" value="TetR_C"/>
</dbReference>
<reference evidence="6 7" key="1">
    <citation type="submission" date="2023-08" db="EMBL/GenBank/DDBJ databases">
        <authorList>
            <person name="Folkvardsen B D."/>
            <person name="Norman A."/>
        </authorList>
    </citation>
    <scope>NUCLEOTIDE SEQUENCE [LARGE SCALE GENOMIC DNA]</scope>
    <source>
        <strain evidence="6 7">Mu0053</strain>
    </source>
</reference>
<accession>A0ABM9LRG9</accession>
<evidence type="ECO:0000256" key="4">
    <source>
        <dbReference type="PROSITE-ProRule" id="PRU00335"/>
    </source>
</evidence>
<dbReference type="Proteomes" id="UP001190465">
    <property type="component" value="Chromosome"/>
</dbReference>
<dbReference type="Pfam" id="PF00440">
    <property type="entry name" value="TetR_N"/>
    <property type="match status" value="1"/>
</dbReference>
<evidence type="ECO:0000259" key="5">
    <source>
        <dbReference type="PROSITE" id="PS50977"/>
    </source>
</evidence>
<feature type="DNA-binding region" description="H-T-H motif" evidence="4">
    <location>
        <begin position="28"/>
        <end position="47"/>
    </location>
</feature>
<keyword evidence="1" id="KW-0805">Transcription regulation</keyword>
<feature type="domain" description="HTH tetR-type" evidence="5">
    <location>
        <begin position="5"/>
        <end position="65"/>
    </location>
</feature>
<evidence type="ECO:0000313" key="6">
    <source>
        <dbReference type="EMBL" id="CAJ1503464.1"/>
    </source>
</evidence>
<dbReference type="PROSITE" id="PS50977">
    <property type="entry name" value="HTH_TETR_2"/>
    <property type="match status" value="1"/>
</dbReference>
<keyword evidence="7" id="KW-1185">Reference proteome</keyword>
<dbReference type="InterPro" id="IPR001647">
    <property type="entry name" value="HTH_TetR"/>
</dbReference>
<protein>
    <submittedName>
        <fullName evidence="6">TetR/AcrR family transcriptional regulator C-terminal ligand-binding domain-containing protein</fullName>
    </submittedName>
</protein>